<dbReference type="Proteomes" id="UP001055167">
    <property type="component" value="Unassembled WGS sequence"/>
</dbReference>
<protein>
    <recommendedName>
        <fullName evidence="2">8-amino-7-oxononanoate synthase</fullName>
    </recommendedName>
    <alternativeName>
        <fullName evidence="7">Alpha-oxoamine synthase</fullName>
    </alternativeName>
</protein>
<evidence type="ECO:0000259" key="9">
    <source>
        <dbReference type="PROSITE" id="PS50949"/>
    </source>
</evidence>
<keyword evidence="11" id="KW-1185">Reference proteome</keyword>
<dbReference type="InterPro" id="IPR004839">
    <property type="entry name" value="Aminotransferase_I/II_large"/>
</dbReference>
<dbReference type="InterPro" id="IPR015421">
    <property type="entry name" value="PyrdxlP-dep_Trfase_major"/>
</dbReference>
<organism evidence="10 11">
    <name type="scientific">Methylobacterium crusticola</name>
    <dbReference type="NCBI Taxonomy" id="1697972"/>
    <lineage>
        <taxon>Bacteria</taxon>
        <taxon>Pseudomonadati</taxon>
        <taxon>Pseudomonadota</taxon>
        <taxon>Alphaproteobacteria</taxon>
        <taxon>Hyphomicrobiales</taxon>
        <taxon>Methylobacteriaceae</taxon>
        <taxon>Methylobacterium</taxon>
    </lineage>
</organism>
<feature type="compositionally biased region" description="Pro residues" evidence="8">
    <location>
        <begin position="85"/>
        <end position="98"/>
    </location>
</feature>
<dbReference type="PROSITE" id="PS50949">
    <property type="entry name" value="HTH_GNTR"/>
    <property type="match status" value="1"/>
</dbReference>
<dbReference type="Pfam" id="PF00392">
    <property type="entry name" value="GntR"/>
    <property type="match status" value="1"/>
</dbReference>
<evidence type="ECO:0000256" key="6">
    <source>
        <dbReference type="ARBA" id="ARBA00023163"/>
    </source>
</evidence>
<keyword evidence="6" id="KW-0804">Transcription</keyword>
<reference evidence="10" key="2">
    <citation type="submission" date="2021-08" db="EMBL/GenBank/DDBJ databases">
        <authorList>
            <person name="Tani A."/>
            <person name="Ola A."/>
            <person name="Ogura Y."/>
            <person name="Katsura K."/>
            <person name="Hayashi T."/>
        </authorList>
    </citation>
    <scope>NUCLEOTIDE SEQUENCE</scope>
    <source>
        <strain evidence="10">KCTC 52305</strain>
    </source>
</reference>
<evidence type="ECO:0000256" key="3">
    <source>
        <dbReference type="ARBA" id="ARBA00022898"/>
    </source>
</evidence>
<dbReference type="InterPro" id="IPR051446">
    <property type="entry name" value="HTH_trans_reg/aminotransferase"/>
</dbReference>
<reference evidence="10" key="1">
    <citation type="journal article" date="2021" name="Front. Microbiol.">
        <title>Comprehensive Comparative Genomics and Phenotyping of Methylobacterium Species.</title>
        <authorList>
            <person name="Alessa O."/>
            <person name="Ogura Y."/>
            <person name="Fujitani Y."/>
            <person name="Takami H."/>
            <person name="Hayashi T."/>
            <person name="Sahin N."/>
            <person name="Tani A."/>
        </authorList>
    </citation>
    <scope>NUCLEOTIDE SEQUENCE</scope>
    <source>
        <strain evidence="10">KCTC 52305</strain>
    </source>
</reference>
<dbReference type="InterPro" id="IPR036388">
    <property type="entry name" value="WH-like_DNA-bd_sf"/>
</dbReference>
<keyword evidence="3" id="KW-0663">Pyridoxal phosphate</keyword>
<dbReference type="Gene3D" id="3.40.640.10">
    <property type="entry name" value="Type I PLP-dependent aspartate aminotransferase-like (Major domain)"/>
    <property type="match status" value="1"/>
</dbReference>
<comment type="similarity">
    <text evidence="1">In the C-terminal section; belongs to the class-I pyridoxal-phosphate-dependent aminotransferase family.</text>
</comment>
<dbReference type="InterPro" id="IPR036390">
    <property type="entry name" value="WH_DNA-bd_sf"/>
</dbReference>
<evidence type="ECO:0000256" key="5">
    <source>
        <dbReference type="ARBA" id="ARBA00023125"/>
    </source>
</evidence>
<keyword evidence="5" id="KW-0238">DNA-binding</keyword>
<evidence type="ECO:0000256" key="1">
    <source>
        <dbReference type="ARBA" id="ARBA00005384"/>
    </source>
</evidence>
<dbReference type="InterPro" id="IPR015424">
    <property type="entry name" value="PyrdxlP-dep_Trfase"/>
</dbReference>
<evidence type="ECO:0000256" key="7">
    <source>
        <dbReference type="ARBA" id="ARBA00031658"/>
    </source>
</evidence>
<evidence type="ECO:0000256" key="4">
    <source>
        <dbReference type="ARBA" id="ARBA00023015"/>
    </source>
</evidence>
<dbReference type="InterPro" id="IPR000524">
    <property type="entry name" value="Tscrpt_reg_HTH_GntR"/>
</dbReference>
<evidence type="ECO:0000256" key="8">
    <source>
        <dbReference type="SAM" id="MobiDB-lite"/>
    </source>
</evidence>
<feature type="domain" description="HTH gntR-type" evidence="9">
    <location>
        <begin position="15"/>
        <end position="83"/>
    </location>
</feature>
<comment type="caution">
    <text evidence="10">The sequence shown here is derived from an EMBL/GenBank/DDBJ whole genome shotgun (WGS) entry which is preliminary data.</text>
</comment>
<dbReference type="PANTHER" id="PTHR46577:SF1">
    <property type="entry name" value="HTH-TYPE TRANSCRIPTIONAL REGULATORY PROTEIN GABR"/>
    <property type="match status" value="1"/>
</dbReference>
<dbReference type="RefSeq" id="WP_128566455.1">
    <property type="nucleotide sequence ID" value="NZ_BPQH01000007.1"/>
</dbReference>
<dbReference type="EMBL" id="BPQH01000007">
    <property type="protein sequence ID" value="GJD49989.1"/>
    <property type="molecule type" value="Genomic_DNA"/>
</dbReference>
<gene>
    <name evidence="10" type="primary">gabR_1</name>
    <name evidence="10" type="ORF">OPKNFCMD_2725</name>
</gene>
<sequence>MRPDLAIRLDRAARVPLANQIHGAIAAAIREGRLEPGARLPSWRDLAARLGVARGTVRVAYERLVDDQLAAAAGPAGTHVAPRLPASPPPEAPDAPPLPDMHHAFSAVPLAFQMGVPAQDAFPFKLWSRLMARSAREEAAGPVAYPDPRGWPALRREIAAALAIGRGLACTPAQVIVTGGYSGALGLVVQALGLPGARAWMEEPGYPLTRTALHLAGVTPVPVPVDGEGLDVARGVALAPGAALAVVTPGQQAPLGVTLSPARRAALLAWAERSGAWIIEDDYLSELQLRGRPAPALAALDRAGRVLHAGSFSKTISPALRLGFLVVPPGLAARVGEAAACLAPAPSAAVQRAVAAFLAEGHALRHLRRAKRLYAARRDALAAALRGAFAGAAEVEATAGLSVLLRLPPGTPDRAVARAALPLGMAPVPLSAWYADAPRPGLLLGVANLSVERLPEACGRLADLVRRFPA</sequence>
<evidence type="ECO:0000256" key="2">
    <source>
        <dbReference type="ARBA" id="ARBA00016004"/>
    </source>
</evidence>
<dbReference type="CDD" id="cd07377">
    <property type="entry name" value="WHTH_GntR"/>
    <property type="match status" value="1"/>
</dbReference>
<keyword evidence="4" id="KW-0805">Transcription regulation</keyword>
<proteinExistence type="inferred from homology"/>
<dbReference type="Pfam" id="PF00155">
    <property type="entry name" value="Aminotran_1_2"/>
    <property type="match status" value="1"/>
</dbReference>
<dbReference type="SMART" id="SM00345">
    <property type="entry name" value="HTH_GNTR"/>
    <property type="match status" value="1"/>
</dbReference>
<feature type="region of interest" description="Disordered" evidence="8">
    <location>
        <begin position="76"/>
        <end position="98"/>
    </location>
</feature>
<dbReference type="SUPFAM" id="SSF46785">
    <property type="entry name" value="Winged helix' DNA-binding domain"/>
    <property type="match status" value="1"/>
</dbReference>
<evidence type="ECO:0000313" key="10">
    <source>
        <dbReference type="EMBL" id="GJD49989.1"/>
    </source>
</evidence>
<name>A0ABQ4QYI5_9HYPH</name>
<dbReference type="Gene3D" id="1.10.10.10">
    <property type="entry name" value="Winged helix-like DNA-binding domain superfamily/Winged helix DNA-binding domain"/>
    <property type="match status" value="1"/>
</dbReference>
<dbReference type="CDD" id="cd00609">
    <property type="entry name" value="AAT_like"/>
    <property type="match status" value="1"/>
</dbReference>
<evidence type="ECO:0000313" key="11">
    <source>
        <dbReference type="Proteomes" id="UP001055167"/>
    </source>
</evidence>
<dbReference type="SUPFAM" id="SSF53383">
    <property type="entry name" value="PLP-dependent transferases"/>
    <property type="match status" value="1"/>
</dbReference>
<dbReference type="PANTHER" id="PTHR46577">
    <property type="entry name" value="HTH-TYPE TRANSCRIPTIONAL REGULATORY PROTEIN GABR"/>
    <property type="match status" value="1"/>
</dbReference>
<accession>A0ABQ4QYI5</accession>